<accession>A0A1D1W786</accession>
<evidence type="ECO:0000313" key="1">
    <source>
        <dbReference type="EMBL" id="GAV08763.1"/>
    </source>
</evidence>
<evidence type="ECO:0000313" key="2">
    <source>
        <dbReference type="Proteomes" id="UP000186922"/>
    </source>
</evidence>
<keyword evidence="2" id="KW-1185">Reference proteome</keyword>
<name>A0A1D1W786_RAMVA</name>
<dbReference type="AlphaFoldDB" id="A0A1D1W786"/>
<sequence>MATNGHVTIQNLRSVASSNQREESILDPSMILPQFADSQEFARRVKPSNEVPFDEFTGMFCGVIRASLLSCKKQFSANLHRYSNADHLSSEELQDIVAQGMDVFREQYYDQQRSALEKTQYQVRKRSDSAVHLDPAVLVYGDPAVLVYS</sequence>
<dbReference type="Proteomes" id="UP000186922">
    <property type="component" value="Unassembled WGS sequence"/>
</dbReference>
<comment type="caution">
    <text evidence="1">The sequence shown here is derived from an EMBL/GenBank/DDBJ whole genome shotgun (WGS) entry which is preliminary data.</text>
</comment>
<gene>
    <name evidence="1" type="primary">RvY_18410-1</name>
    <name evidence="1" type="synonym">RvY_18410.1</name>
    <name evidence="1" type="ORF">RvY_18410</name>
</gene>
<protein>
    <submittedName>
        <fullName evidence="1">Uncharacterized protein</fullName>
    </submittedName>
</protein>
<dbReference type="OrthoDB" id="341482at2759"/>
<reference evidence="1 2" key="1">
    <citation type="journal article" date="2016" name="Nat. Commun.">
        <title>Extremotolerant tardigrade genome and improved radiotolerance of human cultured cells by tardigrade-unique protein.</title>
        <authorList>
            <person name="Hashimoto T."/>
            <person name="Horikawa D.D."/>
            <person name="Saito Y."/>
            <person name="Kuwahara H."/>
            <person name="Kozuka-Hata H."/>
            <person name="Shin-I T."/>
            <person name="Minakuchi Y."/>
            <person name="Ohishi K."/>
            <person name="Motoyama A."/>
            <person name="Aizu T."/>
            <person name="Enomoto A."/>
            <person name="Kondo K."/>
            <person name="Tanaka S."/>
            <person name="Hara Y."/>
            <person name="Koshikawa S."/>
            <person name="Sagara H."/>
            <person name="Miura T."/>
            <person name="Yokobori S."/>
            <person name="Miyagawa K."/>
            <person name="Suzuki Y."/>
            <person name="Kubo T."/>
            <person name="Oyama M."/>
            <person name="Kohara Y."/>
            <person name="Fujiyama A."/>
            <person name="Arakawa K."/>
            <person name="Katayama T."/>
            <person name="Toyoda A."/>
            <person name="Kunieda T."/>
        </authorList>
    </citation>
    <scope>NUCLEOTIDE SEQUENCE [LARGE SCALE GENOMIC DNA]</scope>
    <source>
        <strain evidence="1 2">YOKOZUNA-1</strain>
    </source>
</reference>
<dbReference type="EMBL" id="BDGG01000018">
    <property type="protein sequence ID" value="GAV08763.1"/>
    <property type="molecule type" value="Genomic_DNA"/>
</dbReference>
<proteinExistence type="predicted"/>
<organism evidence="1 2">
    <name type="scientific">Ramazzottius varieornatus</name>
    <name type="common">Water bear</name>
    <name type="synonym">Tardigrade</name>
    <dbReference type="NCBI Taxonomy" id="947166"/>
    <lineage>
        <taxon>Eukaryota</taxon>
        <taxon>Metazoa</taxon>
        <taxon>Ecdysozoa</taxon>
        <taxon>Tardigrada</taxon>
        <taxon>Eutardigrada</taxon>
        <taxon>Parachela</taxon>
        <taxon>Hypsibioidea</taxon>
        <taxon>Ramazzottiidae</taxon>
        <taxon>Ramazzottius</taxon>
    </lineage>
</organism>